<evidence type="ECO:0000256" key="2">
    <source>
        <dbReference type="ARBA" id="ARBA00010253"/>
    </source>
</evidence>
<keyword evidence="5" id="KW-0317">Glutathione biosynthesis</keyword>
<dbReference type="PANTHER" id="PTHR34378">
    <property type="entry name" value="GLUTAMATE--CYSTEINE LIGASE, CHLOROPLASTIC"/>
    <property type="match status" value="1"/>
</dbReference>
<dbReference type="Pfam" id="PF04107">
    <property type="entry name" value="GCS2"/>
    <property type="match status" value="1"/>
</dbReference>
<keyword evidence="12" id="KW-1185">Reference proteome</keyword>
<gene>
    <name evidence="11" type="ORF">FNA67_05185</name>
</gene>
<dbReference type="InterPro" id="IPR011556">
    <property type="entry name" value="Glut_cys_lig_pln_type"/>
</dbReference>
<accession>A0A5B9DK85</accession>
<comment type="catalytic activity">
    <reaction evidence="10">
        <text>L-cysteine + L-glutamate + ATP = gamma-L-glutamyl-L-cysteine + ADP + phosphate + H(+)</text>
        <dbReference type="Rhea" id="RHEA:13285"/>
        <dbReference type="ChEBI" id="CHEBI:15378"/>
        <dbReference type="ChEBI" id="CHEBI:29985"/>
        <dbReference type="ChEBI" id="CHEBI:30616"/>
        <dbReference type="ChEBI" id="CHEBI:35235"/>
        <dbReference type="ChEBI" id="CHEBI:43474"/>
        <dbReference type="ChEBI" id="CHEBI:58173"/>
        <dbReference type="ChEBI" id="CHEBI:456216"/>
        <dbReference type="EC" id="6.3.2.2"/>
    </reaction>
</comment>
<dbReference type="RefSeq" id="WP_049704210.1">
    <property type="nucleotide sequence ID" value="NZ_BMFM01000001.1"/>
</dbReference>
<evidence type="ECO:0000313" key="12">
    <source>
        <dbReference type="Proteomes" id="UP000321062"/>
    </source>
</evidence>
<reference evidence="11 12" key="1">
    <citation type="journal article" date="2015" name="Int. J. Syst. Evol. Microbiol.">
        <title>Youhaiella tibetensis gen. nov., sp. nov., isolated from subsurface sediment.</title>
        <authorList>
            <person name="Wang Y.X."/>
            <person name="Huang F.Q."/>
            <person name="Nogi Y."/>
            <person name="Pang S.J."/>
            <person name="Wang P.K."/>
            <person name="Lv J."/>
        </authorList>
    </citation>
    <scope>NUCLEOTIDE SEQUENCE [LARGE SCALE GENOMIC DNA]</scope>
    <source>
        <strain evidence="12">fig4</strain>
    </source>
</reference>
<keyword evidence="7 10" id="KW-0067">ATP-binding</keyword>
<evidence type="ECO:0000256" key="8">
    <source>
        <dbReference type="ARBA" id="ARBA00022946"/>
    </source>
</evidence>
<dbReference type="PIRSF" id="PIRSF017901">
    <property type="entry name" value="GCL"/>
    <property type="match status" value="1"/>
</dbReference>
<dbReference type="GO" id="GO:0006750">
    <property type="term" value="P:glutathione biosynthetic process"/>
    <property type="evidence" value="ECO:0007669"/>
    <property type="project" value="UniProtKB-UniRule"/>
</dbReference>
<evidence type="ECO:0000256" key="5">
    <source>
        <dbReference type="ARBA" id="ARBA00022684"/>
    </source>
</evidence>
<evidence type="ECO:0000256" key="10">
    <source>
        <dbReference type="PIRNR" id="PIRNR017901"/>
    </source>
</evidence>
<sequence>MAGASSHSPLIESRADLIEALERGCKPKSEWRVGTEHEKHVFHRNPLRPVTYEGPNGIHELLAGIEAETGWHPFYDHDNPIGLRNLGPSGGISLEPGGQFELSGAPMETLHDAAIEVAEHLAVSRKIGSRLGIHFLGLGVTPLWSVAEIPAMPKSRYGIMKPYMEKVGTLGTSMMFRSATIQANLDFSSEADMVKKLRVSVALQPVATALFANSPFVDGKESGYLSFRSHIWLNTDAARTGMLPFAFEEGMGFERYVDYALDVPMYFVIRNGQYVNVAGESFRTFLEGNLPQLPGEKPTVKDWEDHLSTLFPEVRLKQFLEMRGTDMGDEAAITALPALWTGILYDDIALDAAWDLVKDWTEFDRQHLRNEVPRLALQTPVPGNDLRFGTVGDLAREMVAIASAGLARRDIKNPMGKDESIYLACLEETLRLGKTPAERWLDLYRGEWGGDLTRIFDAAEI</sequence>
<evidence type="ECO:0000256" key="4">
    <source>
        <dbReference type="ARBA" id="ARBA00022598"/>
    </source>
</evidence>
<keyword evidence="9" id="KW-1015">Disulfide bond</keyword>
<evidence type="ECO:0000256" key="3">
    <source>
        <dbReference type="ARBA" id="ARBA00011153"/>
    </source>
</evidence>
<dbReference type="OrthoDB" id="9780152at2"/>
<dbReference type="EMBL" id="CP041690">
    <property type="protein sequence ID" value="QEE19604.1"/>
    <property type="molecule type" value="Genomic_DNA"/>
</dbReference>
<evidence type="ECO:0000256" key="6">
    <source>
        <dbReference type="ARBA" id="ARBA00022741"/>
    </source>
</evidence>
<dbReference type="GO" id="GO:0004357">
    <property type="term" value="F:glutamate-cysteine ligase activity"/>
    <property type="evidence" value="ECO:0007669"/>
    <property type="project" value="UniProtKB-UniRule"/>
</dbReference>
<comment type="similarity">
    <text evidence="10">Belongs to the glutamate--cysteine ligase type 2 family. EgtA subfamily.</text>
</comment>
<proteinExistence type="inferred from homology"/>
<comment type="pathway">
    <text evidence="1">Sulfur metabolism; glutathione biosynthesis; glutathione from L-cysteine and L-glutamate: step 1/2.</text>
</comment>
<dbReference type="KEGG" id="yti:FNA67_05185"/>
<dbReference type="GO" id="GO:0005524">
    <property type="term" value="F:ATP binding"/>
    <property type="evidence" value="ECO:0007669"/>
    <property type="project" value="UniProtKB-UniRule"/>
</dbReference>
<dbReference type="Gene3D" id="3.30.590.20">
    <property type="match status" value="1"/>
</dbReference>
<evidence type="ECO:0000256" key="7">
    <source>
        <dbReference type="ARBA" id="ARBA00022840"/>
    </source>
</evidence>
<dbReference type="PANTHER" id="PTHR34378:SF1">
    <property type="entry name" value="GLUTAMATE--CYSTEINE LIGASE, CHLOROPLASTIC"/>
    <property type="match status" value="1"/>
</dbReference>
<dbReference type="SUPFAM" id="SSF55931">
    <property type="entry name" value="Glutamine synthetase/guanido kinase"/>
    <property type="match status" value="1"/>
</dbReference>
<dbReference type="InterPro" id="IPR035434">
    <property type="entry name" value="GCL_bact_plant"/>
</dbReference>
<evidence type="ECO:0000256" key="9">
    <source>
        <dbReference type="ARBA" id="ARBA00023157"/>
    </source>
</evidence>
<dbReference type="Proteomes" id="UP000321062">
    <property type="component" value="Chromosome"/>
</dbReference>
<keyword evidence="6 10" id="KW-0547">Nucleotide-binding</keyword>
<evidence type="ECO:0000313" key="11">
    <source>
        <dbReference type="EMBL" id="QEE19604.1"/>
    </source>
</evidence>
<keyword evidence="4 10" id="KW-0436">Ligase</keyword>
<protein>
    <recommendedName>
        <fullName evidence="10">Glutamate--cysteine ligase</fullName>
        <ecNumber evidence="10">6.3.2.2</ecNumber>
    </recommendedName>
</protein>
<dbReference type="AlphaFoldDB" id="A0A5B9DK85"/>
<organism evidence="11 12">
    <name type="scientific">Paradevosia tibetensis</name>
    <dbReference type="NCBI Taxonomy" id="1447062"/>
    <lineage>
        <taxon>Bacteria</taxon>
        <taxon>Pseudomonadati</taxon>
        <taxon>Pseudomonadota</taxon>
        <taxon>Alphaproteobacteria</taxon>
        <taxon>Hyphomicrobiales</taxon>
        <taxon>Devosiaceae</taxon>
        <taxon>Paradevosia</taxon>
    </lineage>
</organism>
<keyword evidence="8" id="KW-0809">Transit peptide</keyword>
<evidence type="ECO:0000256" key="1">
    <source>
        <dbReference type="ARBA" id="ARBA00005006"/>
    </source>
</evidence>
<dbReference type="InterPro" id="IPR006336">
    <property type="entry name" value="GCS2"/>
</dbReference>
<dbReference type="InterPro" id="IPR014746">
    <property type="entry name" value="Gln_synth/guanido_kin_cat_dom"/>
</dbReference>
<comment type="function">
    <text evidence="10">Catalyzes the synthesis of gamma-glutamylcysteine (gamma-GC).</text>
</comment>
<comment type="similarity">
    <text evidence="2">Belongs to the carboxylate-amine ligase family. Glutamate--cysteine ligase type 2 subfamily.</text>
</comment>
<dbReference type="NCBIfam" id="TIGR01436">
    <property type="entry name" value="glu_cys_lig_pln"/>
    <property type="match status" value="1"/>
</dbReference>
<name>A0A5B9DK85_9HYPH</name>
<dbReference type="EC" id="6.3.2.2" evidence="10"/>
<comment type="subunit">
    <text evidence="3">Homodimer or monomer when oxidized or reduced, respectively.</text>
</comment>